<protein>
    <submittedName>
        <fullName evidence="2">Uncharacterized protein</fullName>
    </submittedName>
</protein>
<proteinExistence type="predicted"/>
<evidence type="ECO:0000256" key="1">
    <source>
        <dbReference type="SAM" id="MobiDB-lite"/>
    </source>
</evidence>
<reference evidence="2" key="1">
    <citation type="submission" date="2021-02" db="EMBL/GenBank/DDBJ databases">
        <authorList>
            <person name="Nowell W R."/>
        </authorList>
    </citation>
    <scope>NUCLEOTIDE SEQUENCE</scope>
</reference>
<feature type="non-terminal residue" evidence="2">
    <location>
        <position position="80"/>
    </location>
</feature>
<feature type="compositionally biased region" description="Low complexity" evidence="1">
    <location>
        <begin position="38"/>
        <end position="52"/>
    </location>
</feature>
<feature type="compositionally biased region" description="Basic residues" evidence="1">
    <location>
        <begin position="15"/>
        <end position="25"/>
    </location>
</feature>
<feature type="non-terminal residue" evidence="2">
    <location>
        <position position="1"/>
    </location>
</feature>
<accession>A0A8S2XT51</accession>
<organism evidence="2 3">
    <name type="scientific">Rotaria magnacalcarata</name>
    <dbReference type="NCBI Taxonomy" id="392030"/>
    <lineage>
        <taxon>Eukaryota</taxon>
        <taxon>Metazoa</taxon>
        <taxon>Spiralia</taxon>
        <taxon>Gnathifera</taxon>
        <taxon>Rotifera</taxon>
        <taxon>Eurotatoria</taxon>
        <taxon>Bdelloidea</taxon>
        <taxon>Philodinida</taxon>
        <taxon>Philodinidae</taxon>
        <taxon>Rotaria</taxon>
    </lineage>
</organism>
<dbReference type="AlphaFoldDB" id="A0A8S2XT51"/>
<evidence type="ECO:0000313" key="3">
    <source>
        <dbReference type="Proteomes" id="UP000676336"/>
    </source>
</evidence>
<feature type="region of interest" description="Disordered" evidence="1">
    <location>
        <begin position="1"/>
        <end position="80"/>
    </location>
</feature>
<evidence type="ECO:0000313" key="2">
    <source>
        <dbReference type="EMBL" id="CAF4517163.1"/>
    </source>
</evidence>
<dbReference type="Proteomes" id="UP000676336">
    <property type="component" value="Unassembled WGS sequence"/>
</dbReference>
<dbReference type="EMBL" id="CAJOBI010085530">
    <property type="protein sequence ID" value="CAF4517163.1"/>
    <property type="molecule type" value="Genomic_DNA"/>
</dbReference>
<sequence>NTSDDEDDPNSILSHHSRLRRKYVKSRQPTPPGPQPPSISRQQSFRDQQQQIPLPPTSPSFRCASNGVLLRPKHNQQSST</sequence>
<name>A0A8S2XT51_9BILA</name>
<gene>
    <name evidence="2" type="ORF">SMN809_LOCUS35644</name>
</gene>
<comment type="caution">
    <text evidence="2">The sequence shown here is derived from an EMBL/GenBank/DDBJ whole genome shotgun (WGS) entry which is preliminary data.</text>
</comment>